<reference evidence="2" key="2">
    <citation type="journal article" date="2023" name="IMA Fungus">
        <title>Comparative genomic study of the Penicillium genus elucidates a diverse pangenome and 15 lateral gene transfer events.</title>
        <authorList>
            <person name="Petersen C."/>
            <person name="Sorensen T."/>
            <person name="Nielsen M.R."/>
            <person name="Sondergaard T.E."/>
            <person name="Sorensen J.L."/>
            <person name="Fitzpatrick D.A."/>
            <person name="Frisvad J.C."/>
            <person name="Nielsen K.L."/>
        </authorList>
    </citation>
    <scope>NUCLEOTIDE SEQUENCE</scope>
    <source>
        <strain evidence="2">IBT 23319</strain>
    </source>
</reference>
<dbReference type="InterPro" id="IPR037056">
    <property type="entry name" value="RNase_H1_N_sf"/>
</dbReference>
<dbReference type="Pfam" id="PF01693">
    <property type="entry name" value="Cauli_VI"/>
    <property type="match status" value="2"/>
</dbReference>
<dbReference type="Gene3D" id="3.40.970.10">
    <property type="entry name" value="Ribonuclease H1, N-terminal domain"/>
    <property type="match status" value="2"/>
</dbReference>
<dbReference type="RefSeq" id="XP_056502902.1">
    <property type="nucleotide sequence ID" value="XM_056643490.1"/>
</dbReference>
<comment type="caution">
    <text evidence="2">The sequence shown here is derived from an EMBL/GenBank/DDBJ whole genome shotgun (WGS) entry which is preliminary data.</text>
</comment>
<reference evidence="2" key="1">
    <citation type="submission" date="2022-11" db="EMBL/GenBank/DDBJ databases">
        <authorList>
            <person name="Petersen C."/>
        </authorList>
    </citation>
    <scope>NUCLEOTIDE SEQUENCE</scope>
    <source>
        <strain evidence="2">IBT 23319</strain>
    </source>
</reference>
<dbReference type="OrthoDB" id="407198at2759"/>
<protein>
    <recommendedName>
        <fullName evidence="1">Ribonuclease H1 N-terminal domain-containing protein</fullName>
    </recommendedName>
</protein>
<proteinExistence type="predicted"/>
<dbReference type="AlphaFoldDB" id="A0A9W9TQW8"/>
<feature type="domain" description="Ribonuclease H1 N-terminal" evidence="1">
    <location>
        <begin position="78"/>
        <end position="126"/>
    </location>
</feature>
<organism evidence="2 3">
    <name type="scientific">Penicillium citrinum</name>
    <dbReference type="NCBI Taxonomy" id="5077"/>
    <lineage>
        <taxon>Eukaryota</taxon>
        <taxon>Fungi</taxon>
        <taxon>Dikarya</taxon>
        <taxon>Ascomycota</taxon>
        <taxon>Pezizomycotina</taxon>
        <taxon>Eurotiomycetes</taxon>
        <taxon>Eurotiomycetidae</taxon>
        <taxon>Eurotiales</taxon>
        <taxon>Aspergillaceae</taxon>
        <taxon>Penicillium</taxon>
    </lineage>
</organism>
<dbReference type="SUPFAM" id="SSF55658">
    <property type="entry name" value="L9 N-domain-like"/>
    <property type="match status" value="2"/>
</dbReference>
<dbReference type="EMBL" id="JAPQKT010000003">
    <property type="protein sequence ID" value="KAJ5235402.1"/>
    <property type="molecule type" value="Genomic_DNA"/>
</dbReference>
<accession>A0A9W9TQW8</accession>
<dbReference type="InterPro" id="IPR009027">
    <property type="entry name" value="Ribosomal_bL9/RNase_H1_N"/>
</dbReference>
<dbReference type="Proteomes" id="UP001147733">
    <property type="component" value="Unassembled WGS sequence"/>
</dbReference>
<evidence type="ECO:0000313" key="3">
    <source>
        <dbReference type="Proteomes" id="UP001147733"/>
    </source>
</evidence>
<dbReference type="GeneID" id="81382657"/>
<evidence type="ECO:0000259" key="1">
    <source>
        <dbReference type="Pfam" id="PF01693"/>
    </source>
</evidence>
<feature type="domain" description="Ribonuclease H1 N-terminal" evidence="1">
    <location>
        <begin position="6"/>
        <end position="48"/>
    </location>
</feature>
<gene>
    <name evidence="2" type="ORF">N7469_004570</name>
</gene>
<evidence type="ECO:0000313" key="2">
    <source>
        <dbReference type="EMBL" id="KAJ5235402.1"/>
    </source>
</evidence>
<dbReference type="InterPro" id="IPR011320">
    <property type="entry name" value="RNase_H1_N"/>
</dbReference>
<name>A0A9W9TQW8_PENCI</name>
<keyword evidence="3" id="KW-1185">Reference proteome</keyword>
<sequence>MASNEFYAVYKGRIDKPTIYCTWAQVHPRVTEYSGADHEKFATLEAARKEMLNRGIEDFGISIKNSVVDKSMSMRKGKYYAVAVGKVTGIFTDWDLLSRRSTRRATKGIDNSCFKTFRYKEEAENFLGSWKQAFADVSRRAIIQDLENGWKPRNMKFNLGSLLIRDCETNTEQNEDTNALGIEGKGDFDLPKVEGLVIEEENEI</sequence>